<name>A0A5C4T677_9BACL</name>
<dbReference type="AlphaFoldDB" id="A0A5C4T677"/>
<dbReference type="EMBL" id="VDCQ01000028">
    <property type="protein sequence ID" value="TNJ64558.1"/>
    <property type="molecule type" value="Genomic_DNA"/>
</dbReference>
<keyword evidence="2" id="KW-1185">Reference proteome</keyword>
<evidence type="ECO:0000313" key="2">
    <source>
        <dbReference type="Proteomes" id="UP000307943"/>
    </source>
</evidence>
<accession>A0A5C4T677</accession>
<dbReference type="Proteomes" id="UP000307943">
    <property type="component" value="Unassembled WGS sequence"/>
</dbReference>
<organism evidence="1 2">
    <name type="scientific">Paenibacillus hemerocallicola</name>
    <dbReference type="NCBI Taxonomy" id="1172614"/>
    <lineage>
        <taxon>Bacteria</taxon>
        <taxon>Bacillati</taxon>
        <taxon>Bacillota</taxon>
        <taxon>Bacilli</taxon>
        <taxon>Bacillales</taxon>
        <taxon>Paenibacillaceae</taxon>
        <taxon>Paenibacillus</taxon>
    </lineage>
</organism>
<gene>
    <name evidence="1" type="ORF">FE784_19975</name>
</gene>
<evidence type="ECO:0000313" key="1">
    <source>
        <dbReference type="EMBL" id="TNJ64558.1"/>
    </source>
</evidence>
<sequence length="98" mass="11656">MIIGEWEDNHGVESIFNKDMTMVYMHSSDEEIKGQYEFTTDSIVMVWTLQRVHAPNDKLIFKYTIKNKNEITLEEMYYNGNKELVSYNNPKLTLSRQK</sequence>
<dbReference type="RefSeq" id="WP_139603995.1">
    <property type="nucleotide sequence ID" value="NZ_VDCQ01000028.1"/>
</dbReference>
<proteinExistence type="predicted"/>
<reference evidence="1 2" key="1">
    <citation type="submission" date="2019-05" db="EMBL/GenBank/DDBJ databases">
        <title>We sequenced the genome of Paenibacillus hemerocallicola KCTC 33185 for further insight into its adaptation and study the phylogeny of Paenibacillus.</title>
        <authorList>
            <person name="Narsing Rao M.P."/>
        </authorList>
    </citation>
    <scope>NUCLEOTIDE SEQUENCE [LARGE SCALE GENOMIC DNA]</scope>
    <source>
        <strain evidence="1 2">KCTC 33185</strain>
    </source>
</reference>
<evidence type="ECO:0008006" key="3">
    <source>
        <dbReference type="Google" id="ProtNLM"/>
    </source>
</evidence>
<protein>
    <recommendedName>
        <fullName evidence="3">DUF5640 domain-containing protein</fullName>
    </recommendedName>
</protein>
<comment type="caution">
    <text evidence="1">The sequence shown here is derived from an EMBL/GenBank/DDBJ whole genome shotgun (WGS) entry which is preliminary data.</text>
</comment>